<keyword evidence="4 7" id="KW-0267">Excision nuclease</keyword>
<keyword evidence="1 7" id="KW-0963">Cytoplasm</keyword>
<evidence type="ECO:0000256" key="2">
    <source>
        <dbReference type="ARBA" id="ARBA00022763"/>
    </source>
</evidence>
<dbReference type="InterPro" id="IPR010994">
    <property type="entry name" value="RuvA_2-like"/>
</dbReference>
<accession>A0A0S7WM58</accession>
<reference evidence="11 12" key="1">
    <citation type="journal article" date="2015" name="Microbiome">
        <title>Genomic resolution of linkages in carbon, nitrogen, and sulfur cycling among widespread estuary sediment bacteria.</title>
        <authorList>
            <person name="Baker B.J."/>
            <person name="Lazar C.S."/>
            <person name="Teske A.P."/>
            <person name="Dick G.J."/>
        </authorList>
    </citation>
    <scope>NUCLEOTIDE SEQUENCE [LARGE SCALE GENOMIC DNA]</scope>
    <source>
        <strain evidence="11">DG_26</strain>
    </source>
</reference>
<dbReference type="SMART" id="SM00465">
    <property type="entry name" value="GIYc"/>
    <property type="match status" value="1"/>
</dbReference>
<dbReference type="Gene3D" id="3.30.420.340">
    <property type="entry name" value="UvrC, RNAse H endonuclease domain"/>
    <property type="match status" value="1"/>
</dbReference>
<keyword evidence="2 7" id="KW-0227">DNA damage</keyword>
<dbReference type="NCBIfam" id="TIGR00194">
    <property type="entry name" value="uvrC"/>
    <property type="match status" value="1"/>
</dbReference>
<dbReference type="GO" id="GO:0003677">
    <property type="term" value="F:DNA binding"/>
    <property type="evidence" value="ECO:0007669"/>
    <property type="project" value="UniProtKB-UniRule"/>
</dbReference>
<dbReference type="Gene3D" id="1.10.150.20">
    <property type="entry name" value="5' to 3' exonuclease, C-terminal subdomain"/>
    <property type="match status" value="1"/>
</dbReference>
<dbReference type="FunFam" id="3.30.420.340:FF:000004">
    <property type="entry name" value="UvrABC system protein C"/>
    <property type="match status" value="1"/>
</dbReference>
<evidence type="ECO:0000259" key="10">
    <source>
        <dbReference type="PROSITE" id="PS50165"/>
    </source>
</evidence>
<name>A0A0S7WM58_UNCT6</name>
<dbReference type="InterPro" id="IPR035901">
    <property type="entry name" value="GIY-YIG_endonuc_sf"/>
</dbReference>
<dbReference type="GO" id="GO:0005737">
    <property type="term" value="C:cytoplasm"/>
    <property type="evidence" value="ECO:0007669"/>
    <property type="project" value="UniProtKB-SubCell"/>
</dbReference>
<dbReference type="InterPro" id="IPR001943">
    <property type="entry name" value="UVR_dom"/>
</dbReference>
<comment type="function">
    <text evidence="7">The UvrABC repair system catalyzes the recognition and processing of DNA lesions. UvrC both incises the 5' and 3' sides of the lesion. The N-terminal half is responsible for the 3' incision and the C-terminal half is responsible for the 5' incision.</text>
</comment>
<dbReference type="GO" id="GO:0006289">
    <property type="term" value="P:nucleotide-excision repair"/>
    <property type="evidence" value="ECO:0007669"/>
    <property type="project" value="UniProtKB-UniRule"/>
</dbReference>
<dbReference type="HAMAP" id="MF_00203">
    <property type="entry name" value="UvrC"/>
    <property type="match status" value="1"/>
</dbReference>
<dbReference type="SUPFAM" id="SSF82771">
    <property type="entry name" value="GIY-YIG endonuclease"/>
    <property type="match status" value="1"/>
</dbReference>
<sequence>MENRVSHVPAAPGVYLLKDGRGRVIYVGKARNLKDRLRTYVSRSHEEHPRLRALRRRMKDFDFITTTSEMEALILEASLIKLHLPKYNVRLKDDKKYPYIKVTLNEDYPRVFPTRNLKRNGWIFFGPYTNVKSMRRALGVVKRIFPIRSCHHRLPTDRVTKPCLNYYIKKCCAPCQGYISEKDYRALVNEVCAFLCGKSRSVEEELQRRMRRASDNLKFEQAARLRDQLRAVREIVRKQRVIFHDRVDRDVVGFIRGPRESCVAILQIRDGKLVGQEHYFLSAQKSVEGEEIVSTFLKQYYKNAYFIPDEILLPERVTDGELISEWLSRTKRKKVVVLVPQRGGKLKIVHMAKRNALHLFQEETSRRDAGKLPFSVKELQRVLSLREPPKLIEAFDVSNLFGADPSGSLVTFKDGKPKKADYRRFKIRSVEGIDDYAMMREIVYRRYKRAIDTGTDLPDLVLIDGGVGQLSAARRVMEELGLTHIPVLGLAKRLDEVVLPDKNILMLPKSSYALRLLQRLRDEAHRFAVSYHRKLRGKRFKGSLLDQIPGIGEEKKRELIRYFGSVERMRRAAIDELTQVRGVGSVLASKIYSYLHPE</sequence>
<evidence type="ECO:0000256" key="6">
    <source>
        <dbReference type="ARBA" id="ARBA00023236"/>
    </source>
</evidence>
<comment type="subcellular location">
    <subcellularLocation>
        <location evidence="7">Cytoplasm</location>
    </subcellularLocation>
</comment>
<dbReference type="SUPFAM" id="SSF46600">
    <property type="entry name" value="C-terminal UvrC-binding domain of UvrB"/>
    <property type="match status" value="1"/>
</dbReference>
<evidence type="ECO:0000256" key="7">
    <source>
        <dbReference type="HAMAP-Rule" id="MF_00203"/>
    </source>
</evidence>
<dbReference type="AlphaFoldDB" id="A0A0S7WM58"/>
<dbReference type="GO" id="GO:0009432">
    <property type="term" value="P:SOS response"/>
    <property type="evidence" value="ECO:0007669"/>
    <property type="project" value="UniProtKB-UniRule"/>
</dbReference>
<comment type="subunit">
    <text evidence="7">Interacts with UvrB in an incision complex.</text>
</comment>
<evidence type="ECO:0000259" key="8">
    <source>
        <dbReference type="PROSITE" id="PS50151"/>
    </source>
</evidence>
<dbReference type="GO" id="GO:0009381">
    <property type="term" value="F:excinuclease ABC activity"/>
    <property type="evidence" value="ECO:0007669"/>
    <property type="project" value="UniProtKB-UniRule"/>
</dbReference>
<evidence type="ECO:0000313" key="11">
    <source>
        <dbReference type="EMBL" id="KPJ51233.1"/>
    </source>
</evidence>
<protein>
    <recommendedName>
        <fullName evidence="7">UvrABC system protein C</fullName>
        <shortName evidence="7">Protein UvrC</shortName>
    </recommendedName>
    <alternativeName>
        <fullName evidence="7">Excinuclease ABC subunit C</fullName>
    </alternativeName>
</protein>
<dbReference type="PROSITE" id="PS50151">
    <property type="entry name" value="UVR"/>
    <property type="match status" value="1"/>
</dbReference>
<evidence type="ECO:0000256" key="4">
    <source>
        <dbReference type="ARBA" id="ARBA00022881"/>
    </source>
</evidence>
<comment type="similarity">
    <text evidence="7">Belongs to the UvrC family.</text>
</comment>
<proteinExistence type="inferred from homology"/>
<dbReference type="InterPro" id="IPR003583">
    <property type="entry name" value="Hlx-hairpin-Hlx_DNA-bd_motif"/>
</dbReference>
<dbReference type="Pfam" id="PF01541">
    <property type="entry name" value="GIY-YIG"/>
    <property type="match status" value="1"/>
</dbReference>
<dbReference type="PROSITE" id="PS50164">
    <property type="entry name" value="GIY_YIG"/>
    <property type="match status" value="1"/>
</dbReference>
<evidence type="ECO:0000256" key="1">
    <source>
        <dbReference type="ARBA" id="ARBA00022490"/>
    </source>
</evidence>
<keyword evidence="5 7" id="KW-0234">DNA repair</keyword>
<feature type="domain" description="UVR" evidence="8">
    <location>
        <begin position="200"/>
        <end position="235"/>
    </location>
</feature>
<evidence type="ECO:0000256" key="5">
    <source>
        <dbReference type="ARBA" id="ARBA00023204"/>
    </source>
</evidence>
<evidence type="ECO:0000259" key="9">
    <source>
        <dbReference type="PROSITE" id="PS50164"/>
    </source>
</evidence>
<dbReference type="InterPro" id="IPR041663">
    <property type="entry name" value="DisA/LigA_HHH"/>
</dbReference>
<dbReference type="SUPFAM" id="SSF47781">
    <property type="entry name" value="RuvA domain 2-like"/>
    <property type="match status" value="1"/>
</dbReference>
<feature type="domain" description="UvrC family homology region profile" evidence="10">
    <location>
        <begin position="251"/>
        <end position="477"/>
    </location>
</feature>
<evidence type="ECO:0000313" key="12">
    <source>
        <dbReference type="Proteomes" id="UP000051124"/>
    </source>
</evidence>
<dbReference type="CDD" id="cd10434">
    <property type="entry name" value="GIY-YIG_UvrC_Cho"/>
    <property type="match status" value="1"/>
</dbReference>
<dbReference type="InterPro" id="IPR004791">
    <property type="entry name" value="UvrC"/>
</dbReference>
<dbReference type="SMART" id="SM00278">
    <property type="entry name" value="HhH1"/>
    <property type="match status" value="2"/>
</dbReference>
<dbReference type="InterPro" id="IPR036876">
    <property type="entry name" value="UVR_dom_sf"/>
</dbReference>
<dbReference type="GO" id="GO:0009380">
    <property type="term" value="C:excinuclease repair complex"/>
    <property type="evidence" value="ECO:0007669"/>
    <property type="project" value="InterPro"/>
</dbReference>
<evidence type="ECO:0000256" key="3">
    <source>
        <dbReference type="ARBA" id="ARBA00022769"/>
    </source>
</evidence>
<dbReference type="Pfam" id="PF02151">
    <property type="entry name" value="UVR"/>
    <property type="match status" value="1"/>
</dbReference>
<dbReference type="InterPro" id="IPR047296">
    <property type="entry name" value="GIY-YIG_UvrC_Cho"/>
</dbReference>
<organism evidence="11 12">
    <name type="scientific">candidate division TA06 bacterium DG_26</name>
    <dbReference type="NCBI Taxonomy" id="1703771"/>
    <lineage>
        <taxon>Bacteria</taxon>
        <taxon>Bacteria division TA06</taxon>
    </lineage>
</organism>
<dbReference type="Pfam" id="PF22920">
    <property type="entry name" value="UvrC_RNaseH"/>
    <property type="match status" value="1"/>
</dbReference>
<dbReference type="PANTHER" id="PTHR30562">
    <property type="entry name" value="UVRC/OXIDOREDUCTASE"/>
    <property type="match status" value="1"/>
</dbReference>
<dbReference type="FunFam" id="3.40.1440.10:FF:000001">
    <property type="entry name" value="UvrABC system protein C"/>
    <property type="match status" value="1"/>
</dbReference>
<dbReference type="InterPro" id="IPR001162">
    <property type="entry name" value="UvrC_RNase_H_dom"/>
</dbReference>
<dbReference type="EMBL" id="LIZT01000004">
    <property type="protein sequence ID" value="KPJ51233.1"/>
    <property type="molecule type" value="Genomic_DNA"/>
</dbReference>
<dbReference type="InterPro" id="IPR050066">
    <property type="entry name" value="UvrABC_protein_C"/>
</dbReference>
<dbReference type="Pfam" id="PF08459">
    <property type="entry name" value="UvrC_RNaseH_dom"/>
    <property type="match status" value="1"/>
</dbReference>
<dbReference type="PROSITE" id="PS50165">
    <property type="entry name" value="UVRC"/>
    <property type="match status" value="1"/>
</dbReference>
<dbReference type="Proteomes" id="UP000051124">
    <property type="component" value="Unassembled WGS sequence"/>
</dbReference>
<feature type="domain" description="GIY-YIG" evidence="9">
    <location>
        <begin position="10"/>
        <end position="89"/>
    </location>
</feature>
<dbReference type="InterPro" id="IPR000305">
    <property type="entry name" value="GIY-YIG_endonuc"/>
</dbReference>
<dbReference type="Gene3D" id="4.10.860.10">
    <property type="entry name" value="UVR domain"/>
    <property type="match status" value="1"/>
</dbReference>
<dbReference type="PANTHER" id="PTHR30562:SF1">
    <property type="entry name" value="UVRABC SYSTEM PROTEIN C"/>
    <property type="match status" value="1"/>
</dbReference>
<dbReference type="NCBIfam" id="NF001824">
    <property type="entry name" value="PRK00558.1-5"/>
    <property type="match status" value="1"/>
</dbReference>
<dbReference type="PATRIC" id="fig|1703771.3.peg.1260"/>
<dbReference type="Gene3D" id="3.40.1440.10">
    <property type="entry name" value="GIY-YIG endonuclease"/>
    <property type="match status" value="1"/>
</dbReference>
<comment type="caution">
    <text evidence="11">The sequence shown here is derived from an EMBL/GenBank/DDBJ whole genome shotgun (WGS) entry which is preliminary data.</text>
</comment>
<gene>
    <name evidence="7" type="primary">uvrC</name>
    <name evidence="11" type="ORF">AMJ40_00570</name>
</gene>
<keyword evidence="6 7" id="KW-0742">SOS response</keyword>
<dbReference type="Pfam" id="PF12826">
    <property type="entry name" value="HHH_2"/>
    <property type="match status" value="1"/>
</dbReference>
<keyword evidence="3 7" id="KW-0228">DNA excision</keyword>
<dbReference type="InterPro" id="IPR038476">
    <property type="entry name" value="UvrC_RNase_H_dom_sf"/>
</dbReference>